<keyword evidence="3" id="KW-0547">Nucleotide-binding</keyword>
<dbReference type="InterPro" id="IPR011892">
    <property type="entry name" value="Cyt_kin_arch"/>
</dbReference>
<dbReference type="NCBIfam" id="TIGR02173">
    <property type="entry name" value="cyt_kin_arch"/>
    <property type="match status" value="1"/>
</dbReference>
<dbReference type="KEGG" id="hra:EI982_16205"/>
<keyword evidence="4 6" id="KW-0418">Kinase</keyword>
<dbReference type="GO" id="GO:0005524">
    <property type="term" value="F:ATP binding"/>
    <property type="evidence" value="ECO:0007669"/>
    <property type="project" value="UniProtKB-KW"/>
</dbReference>
<proteinExistence type="predicted"/>
<dbReference type="Proteomes" id="UP000428325">
    <property type="component" value="Chromosome"/>
</dbReference>
<protein>
    <submittedName>
        <fullName evidence="6">Cytidylate kinase</fullName>
    </submittedName>
</protein>
<gene>
    <name evidence="6" type="ORF">EI982_16205</name>
</gene>
<sequence>MSNASATTERQVDSNLFITVSGPPGCGATTLTEGLAEALDCGYVIGGDIFRDLAADRGLSVQQLIAKAEEDDRIDRALDQRLRRIAEQWGAANKAFILESRLAGWLAGNRADLRIWLDAPEEVRIERLSDYEVSYEIERPDERASNDVRLEELDDEDSIGPLLRVREVSEAGRYESYYGIDVEDQSFYDLSINTARWEADTVLDIVLSAVEGYEAEADEGSFTTRDVDI</sequence>
<evidence type="ECO:0000256" key="1">
    <source>
        <dbReference type="ARBA" id="ARBA00022490"/>
    </source>
</evidence>
<keyword evidence="2" id="KW-0808">Transferase</keyword>
<dbReference type="Pfam" id="PF13238">
    <property type="entry name" value="AAA_18"/>
    <property type="match status" value="1"/>
</dbReference>
<evidence type="ECO:0000256" key="2">
    <source>
        <dbReference type="ARBA" id="ARBA00022679"/>
    </source>
</evidence>
<accession>A0A6B9FFU8</accession>
<dbReference type="GO" id="GO:0006139">
    <property type="term" value="P:nucleobase-containing compound metabolic process"/>
    <property type="evidence" value="ECO:0007669"/>
    <property type="project" value="InterPro"/>
</dbReference>
<dbReference type="OrthoDB" id="31096at2157"/>
<dbReference type="SUPFAM" id="SSF52540">
    <property type="entry name" value="P-loop containing nucleoside triphosphate hydrolases"/>
    <property type="match status" value="1"/>
</dbReference>
<reference evidence="6 7" key="1">
    <citation type="submission" date="2018-12" db="EMBL/GenBank/DDBJ databases">
        <title>Complete genome sequence of Haloplanus rallus MBLA0036.</title>
        <authorList>
            <person name="Nam Y.-d."/>
            <person name="Kang J."/>
            <person name="Chung W.-H."/>
            <person name="Park Y.S."/>
        </authorList>
    </citation>
    <scope>NUCLEOTIDE SEQUENCE [LARGE SCALE GENOMIC DNA]</scope>
    <source>
        <strain evidence="6 7">MBLA0036</strain>
    </source>
</reference>
<dbReference type="RefSeq" id="WP_157690674.1">
    <property type="nucleotide sequence ID" value="NZ_CP034345.1"/>
</dbReference>
<dbReference type="EMBL" id="CP034345">
    <property type="protein sequence ID" value="QGX96210.1"/>
    <property type="molecule type" value="Genomic_DNA"/>
</dbReference>
<dbReference type="Gene3D" id="3.40.50.300">
    <property type="entry name" value="P-loop containing nucleotide triphosphate hydrolases"/>
    <property type="match status" value="1"/>
</dbReference>
<dbReference type="InterPro" id="IPR027417">
    <property type="entry name" value="P-loop_NTPase"/>
</dbReference>
<dbReference type="GO" id="GO:0016301">
    <property type="term" value="F:kinase activity"/>
    <property type="evidence" value="ECO:0007669"/>
    <property type="project" value="UniProtKB-KW"/>
</dbReference>
<evidence type="ECO:0000256" key="4">
    <source>
        <dbReference type="ARBA" id="ARBA00022777"/>
    </source>
</evidence>
<dbReference type="GeneID" id="99244029"/>
<evidence type="ECO:0000313" key="6">
    <source>
        <dbReference type="EMBL" id="QGX96210.1"/>
    </source>
</evidence>
<dbReference type="GO" id="GO:0016776">
    <property type="term" value="F:phosphotransferase activity, phosphate group as acceptor"/>
    <property type="evidence" value="ECO:0007669"/>
    <property type="project" value="InterPro"/>
</dbReference>
<evidence type="ECO:0000256" key="5">
    <source>
        <dbReference type="ARBA" id="ARBA00022840"/>
    </source>
</evidence>
<name>A0A6B9FFU8_9EURY</name>
<keyword evidence="7" id="KW-1185">Reference proteome</keyword>
<evidence type="ECO:0000256" key="3">
    <source>
        <dbReference type="ARBA" id="ARBA00022741"/>
    </source>
</evidence>
<dbReference type="AlphaFoldDB" id="A0A6B9FFU8"/>
<evidence type="ECO:0000313" key="7">
    <source>
        <dbReference type="Proteomes" id="UP000428325"/>
    </source>
</evidence>
<keyword evidence="1" id="KW-0963">Cytoplasm</keyword>
<organism evidence="6 7">
    <name type="scientific">Haloplanus rallus</name>
    <dbReference type="NCBI Taxonomy" id="1816183"/>
    <lineage>
        <taxon>Archaea</taxon>
        <taxon>Methanobacteriati</taxon>
        <taxon>Methanobacteriota</taxon>
        <taxon>Stenosarchaea group</taxon>
        <taxon>Halobacteria</taxon>
        <taxon>Halobacteriales</taxon>
        <taxon>Haloferacaceae</taxon>
        <taxon>Haloplanus</taxon>
    </lineage>
</organism>
<keyword evidence="5" id="KW-0067">ATP-binding</keyword>